<proteinExistence type="predicted"/>
<dbReference type="Proteomes" id="UP000295497">
    <property type="component" value="Chromosome"/>
</dbReference>
<gene>
    <name evidence="2" type="ORF">SOCE836_088870</name>
</gene>
<dbReference type="EMBL" id="CP012672">
    <property type="protein sequence ID" value="AUX36679.1"/>
    <property type="molecule type" value="Genomic_DNA"/>
</dbReference>
<accession>A0A4P2R177</accession>
<evidence type="ECO:0000256" key="1">
    <source>
        <dbReference type="SAM" id="Coils"/>
    </source>
</evidence>
<organism evidence="2 3">
    <name type="scientific">Sorangium cellulosum</name>
    <name type="common">Polyangium cellulosum</name>
    <dbReference type="NCBI Taxonomy" id="56"/>
    <lineage>
        <taxon>Bacteria</taxon>
        <taxon>Pseudomonadati</taxon>
        <taxon>Myxococcota</taxon>
        <taxon>Polyangia</taxon>
        <taxon>Polyangiales</taxon>
        <taxon>Polyangiaceae</taxon>
        <taxon>Sorangium</taxon>
    </lineage>
</organism>
<protein>
    <submittedName>
        <fullName evidence="2">Uncharacterized protein</fullName>
    </submittedName>
</protein>
<name>A0A4P2R177_SORCE</name>
<keyword evidence="1" id="KW-0175">Coiled coil</keyword>
<dbReference type="AlphaFoldDB" id="A0A4P2R177"/>
<evidence type="ECO:0000313" key="3">
    <source>
        <dbReference type="Proteomes" id="UP000295497"/>
    </source>
</evidence>
<evidence type="ECO:0000313" key="2">
    <source>
        <dbReference type="EMBL" id="AUX36679.1"/>
    </source>
</evidence>
<feature type="coiled-coil region" evidence="1">
    <location>
        <begin position="1"/>
        <end position="35"/>
    </location>
</feature>
<sequence>MSHYRDHLDAARARIETLEAKLKEREAALAARDAELAEVRAEVERLRGGSGDDGPLDGPHGRAGGQRALLVALAVCGFATATGYAMVRPAHCPQRGASYPASAEVLPRSHDGHDAWSSRVDAARLRVGRAAGAALEHGRVRAQRCWQPDGPSGEGSVTVTFAPGGDAQVELDGPPYAGTEVGECVVDAFRAAASRVPSFDWEPLTLTTRFSL</sequence>
<dbReference type="RefSeq" id="WP_129579446.1">
    <property type="nucleotide sequence ID" value="NZ_CP012672.1"/>
</dbReference>
<reference evidence="2 3" key="1">
    <citation type="submission" date="2015-09" db="EMBL/GenBank/DDBJ databases">
        <title>Sorangium comparison.</title>
        <authorList>
            <person name="Zaburannyi N."/>
            <person name="Bunk B."/>
            <person name="Overmann J."/>
            <person name="Mueller R."/>
        </authorList>
    </citation>
    <scope>NUCLEOTIDE SEQUENCE [LARGE SCALE GENOMIC DNA]</scope>
    <source>
        <strain evidence="2 3">So ce836</strain>
    </source>
</reference>